<dbReference type="PANTHER" id="PTHR43333">
    <property type="entry name" value="2-HACID_DH_C DOMAIN-CONTAINING PROTEIN"/>
    <property type="match status" value="1"/>
</dbReference>
<feature type="domain" description="D-isomer specific 2-hydroxyacid dehydrogenase NAD-binding" evidence="3">
    <location>
        <begin position="113"/>
        <end position="287"/>
    </location>
</feature>
<name>A0ABT1R964_9HYPH</name>
<evidence type="ECO:0000256" key="2">
    <source>
        <dbReference type="ARBA" id="ARBA00023027"/>
    </source>
</evidence>
<dbReference type="Gene3D" id="3.40.50.720">
    <property type="entry name" value="NAD(P)-binding Rossmann-like Domain"/>
    <property type="match status" value="2"/>
</dbReference>
<evidence type="ECO:0000313" key="5">
    <source>
        <dbReference type="Proteomes" id="UP000996601"/>
    </source>
</evidence>
<keyword evidence="5" id="KW-1185">Reference proteome</keyword>
<dbReference type="SUPFAM" id="SSF52283">
    <property type="entry name" value="Formate/glycerate dehydrogenase catalytic domain-like"/>
    <property type="match status" value="1"/>
</dbReference>
<reference evidence="4" key="1">
    <citation type="submission" date="2021-07" db="EMBL/GenBank/DDBJ databases">
        <title>Shinella sp. nov., a novel member of the genus Shinella from water.</title>
        <authorList>
            <person name="Deng Y."/>
        </authorList>
    </citation>
    <scope>NUCLEOTIDE SEQUENCE</scope>
    <source>
        <strain evidence="4">CPCC 100929</strain>
    </source>
</reference>
<dbReference type="SUPFAM" id="SSF51735">
    <property type="entry name" value="NAD(P)-binding Rossmann-fold domains"/>
    <property type="match status" value="1"/>
</dbReference>
<keyword evidence="2" id="KW-0520">NAD</keyword>
<accession>A0ABT1R964</accession>
<evidence type="ECO:0000256" key="1">
    <source>
        <dbReference type="ARBA" id="ARBA00023002"/>
    </source>
</evidence>
<proteinExistence type="predicted"/>
<protein>
    <submittedName>
        <fullName evidence="4">Glyoxylate/hydroxypyruvate reductase A</fullName>
    </submittedName>
</protein>
<keyword evidence="1" id="KW-0560">Oxidoreductase</keyword>
<gene>
    <name evidence="4" type="ORF">GB927_016790</name>
</gene>
<dbReference type="EMBL" id="WHSB02000005">
    <property type="protein sequence ID" value="MCQ4631710.1"/>
    <property type="molecule type" value="Genomic_DNA"/>
</dbReference>
<organism evidence="4 5">
    <name type="scientific">Shinella lacus</name>
    <dbReference type="NCBI Taxonomy" id="2654216"/>
    <lineage>
        <taxon>Bacteria</taxon>
        <taxon>Pseudomonadati</taxon>
        <taxon>Pseudomonadota</taxon>
        <taxon>Alphaproteobacteria</taxon>
        <taxon>Hyphomicrobiales</taxon>
        <taxon>Rhizobiaceae</taxon>
        <taxon>Shinella</taxon>
    </lineage>
</organism>
<dbReference type="InterPro" id="IPR006140">
    <property type="entry name" value="D-isomer_DH_NAD-bd"/>
</dbReference>
<dbReference type="Proteomes" id="UP000996601">
    <property type="component" value="Unassembled WGS sequence"/>
</dbReference>
<comment type="caution">
    <text evidence="4">The sequence shown here is derived from an EMBL/GenBank/DDBJ whole genome shotgun (WGS) entry which is preliminary data.</text>
</comment>
<sequence>MKRNAMKSPVIIDLKFDQEQVAAALKGAFADREVINLLHPGSRKRDLSGIDYAVVWRPGADLFSRAKDLKVVFSGGAGVDHVLTLPGLPDVPLVRFVDDTLTTRMSEWVVLQCLLHLRQHQAYEAQRQKRVWRELVQPEAKELTVGIMGFGVLGQDAAAKLKTLGFNVIGWSRSRKQVDGFETFDASGLNAFLAKTDILVGLLPLTPDTKGIFNTGLFTRLSRKGPLGAPVFINAGRGGSQVEADIVASINDGTLRGASLDVFETEPLPLESPLWSMDKVVITPHAAAASDVAALFRHVAGQIERLESGKPLEHLVDRSAGY</sequence>
<dbReference type="CDD" id="cd12164">
    <property type="entry name" value="GDH_like_2"/>
    <property type="match status" value="1"/>
</dbReference>
<evidence type="ECO:0000259" key="3">
    <source>
        <dbReference type="Pfam" id="PF02826"/>
    </source>
</evidence>
<dbReference type="Pfam" id="PF02826">
    <property type="entry name" value="2-Hacid_dh_C"/>
    <property type="match status" value="1"/>
</dbReference>
<evidence type="ECO:0000313" key="4">
    <source>
        <dbReference type="EMBL" id="MCQ4631710.1"/>
    </source>
</evidence>
<dbReference type="InterPro" id="IPR036291">
    <property type="entry name" value="NAD(P)-bd_dom_sf"/>
</dbReference>
<dbReference type="PANTHER" id="PTHR43333:SF1">
    <property type="entry name" value="D-ISOMER SPECIFIC 2-HYDROXYACID DEHYDROGENASE NAD-BINDING DOMAIN-CONTAINING PROTEIN"/>
    <property type="match status" value="1"/>
</dbReference>